<dbReference type="Pfam" id="PF00005">
    <property type="entry name" value="ABC_tran"/>
    <property type="match status" value="1"/>
</dbReference>
<dbReference type="PROSITE" id="PS50893">
    <property type="entry name" value="ABC_TRANSPORTER_2"/>
    <property type="match status" value="1"/>
</dbReference>
<dbReference type="GO" id="GO:0005886">
    <property type="term" value="C:plasma membrane"/>
    <property type="evidence" value="ECO:0007669"/>
    <property type="project" value="UniProtKB-SubCell"/>
</dbReference>
<dbReference type="PANTHER" id="PTHR24221">
    <property type="entry name" value="ATP-BINDING CASSETTE SUB-FAMILY B"/>
    <property type="match status" value="1"/>
</dbReference>
<evidence type="ECO:0000259" key="11">
    <source>
        <dbReference type="PROSITE" id="PS50929"/>
    </source>
</evidence>
<feature type="transmembrane region" description="Helical" evidence="9">
    <location>
        <begin position="32"/>
        <end position="50"/>
    </location>
</feature>
<feature type="domain" description="ABC transmembrane type-1" evidence="11">
    <location>
        <begin position="37"/>
        <end position="314"/>
    </location>
</feature>
<evidence type="ECO:0000256" key="5">
    <source>
        <dbReference type="ARBA" id="ARBA00022741"/>
    </source>
</evidence>
<dbReference type="Proteomes" id="UP000249229">
    <property type="component" value="Unassembled WGS sequence"/>
</dbReference>
<keyword evidence="6 12" id="KW-0067">ATP-binding</keyword>
<feature type="transmembrane region" description="Helical" evidence="9">
    <location>
        <begin position="288"/>
        <end position="310"/>
    </location>
</feature>
<feature type="transmembrane region" description="Helical" evidence="9">
    <location>
        <begin position="70"/>
        <end position="93"/>
    </location>
</feature>
<dbReference type="Pfam" id="PF00664">
    <property type="entry name" value="ABC_membrane"/>
    <property type="match status" value="1"/>
</dbReference>
<dbReference type="InterPro" id="IPR011527">
    <property type="entry name" value="ABC1_TM_dom"/>
</dbReference>
<keyword evidence="2" id="KW-0813">Transport</keyword>
<dbReference type="InterPro" id="IPR036640">
    <property type="entry name" value="ABC1_TM_sf"/>
</dbReference>
<proteinExistence type="predicted"/>
<reference evidence="12 13" key="1">
    <citation type="submission" date="2017-08" db="EMBL/GenBank/DDBJ databases">
        <title>Infants hospitalized years apart are colonized by the same room-sourced microbial strains.</title>
        <authorList>
            <person name="Brooks B."/>
            <person name="Olm M.R."/>
            <person name="Firek B.A."/>
            <person name="Baker R."/>
            <person name="Thomas B.C."/>
            <person name="Morowitz M.J."/>
            <person name="Banfield J.F."/>
        </authorList>
    </citation>
    <scope>NUCLEOTIDE SEQUENCE [LARGE SCALE GENOMIC DNA]</scope>
    <source>
        <strain evidence="12">S2_005_001_R1_22</strain>
    </source>
</reference>
<keyword evidence="3" id="KW-1003">Cell membrane</keyword>
<dbReference type="SMART" id="SM00382">
    <property type="entry name" value="AAA"/>
    <property type="match status" value="1"/>
</dbReference>
<evidence type="ECO:0000256" key="2">
    <source>
        <dbReference type="ARBA" id="ARBA00022448"/>
    </source>
</evidence>
<dbReference type="PROSITE" id="PS50929">
    <property type="entry name" value="ABC_TM1F"/>
    <property type="match status" value="1"/>
</dbReference>
<dbReference type="SUPFAM" id="SSF52540">
    <property type="entry name" value="P-loop containing nucleoside triphosphate hydrolases"/>
    <property type="match status" value="1"/>
</dbReference>
<dbReference type="Gene3D" id="1.20.1560.10">
    <property type="entry name" value="ABC transporter type 1, transmembrane domain"/>
    <property type="match status" value="1"/>
</dbReference>
<evidence type="ECO:0000256" key="1">
    <source>
        <dbReference type="ARBA" id="ARBA00004651"/>
    </source>
</evidence>
<comment type="caution">
    <text evidence="12">The sequence shown here is derived from an EMBL/GenBank/DDBJ whole genome shotgun (WGS) entry which is preliminary data.</text>
</comment>
<dbReference type="PANTHER" id="PTHR24221:SF654">
    <property type="entry name" value="ATP-BINDING CASSETTE SUB-FAMILY B MEMBER 6"/>
    <property type="match status" value="1"/>
</dbReference>
<accession>A0A2W5R1Y3</accession>
<evidence type="ECO:0000256" key="4">
    <source>
        <dbReference type="ARBA" id="ARBA00022692"/>
    </source>
</evidence>
<evidence type="ECO:0000256" key="6">
    <source>
        <dbReference type="ARBA" id="ARBA00022840"/>
    </source>
</evidence>
<evidence type="ECO:0000256" key="9">
    <source>
        <dbReference type="SAM" id="Phobius"/>
    </source>
</evidence>
<dbReference type="InterPro" id="IPR039421">
    <property type="entry name" value="Type_1_exporter"/>
</dbReference>
<dbReference type="SUPFAM" id="SSF90123">
    <property type="entry name" value="ABC transporter transmembrane region"/>
    <property type="match status" value="1"/>
</dbReference>
<evidence type="ECO:0000256" key="8">
    <source>
        <dbReference type="ARBA" id="ARBA00023136"/>
    </source>
</evidence>
<protein>
    <submittedName>
        <fullName evidence="12">Glucan ABC transporter ATP-binding protein/ permease</fullName>
    </submittedName>
</protein>
<evidence type="ECO:0000256" key="3">
    <source>
        <dbReference type="ARBA" id="ARBA00022475"/>
    </source>
</evidence>
<dbReference type="GO" id="GO:0034040">
    <property type="term" value="F:ATPase-coupled lipid transmembrane transporter activity"/>
    <property type="evidence" value="ECO:0007669"/>
    <property type="project" value="TreeGrafter"/>
</dbReference>
<keyword evidence="8 9" id="KW-0472">Membrane</keyword>
<dbReference type="InterPro" id="IPR003593">
    <property type="entry name" value="AAA+_ATPase"/>
</dbReference>
<keyword evidence="7 9" id="KW-1133">Transmembrane helix</keyword>
<dbReference type="InterPro" id="IPR003439">
    <property type="entry name" value="ABC_transporter-like_ATP-bd"/>
</dbReference>
<sequence>MAQTMSAERTRSPVPHHAHVLRAIALLRPERLKAGSLLAAGALVALLQVAEPLLFGKAVNGLTTGANPMHYVAMWCAISLTVFGAGVVIALLADRMTHRRRLAAMADYVEHLLALPPAFHTQARSGRLMRIMISGCDALFNLWLPLLRDQITNIAILAVLLPVALLTNWRLAMVLVALMVIYSTVNLVVMRHTATGQARVEDRFTDISGNLGDLFGNVTVLQSFLAVPGELGNVRRSLHDLLHAQYPVLNWWAVSAVLTRGASSIAIVSVFGFGAALIGRGQATIGDVVSFVGFATLMIARLETVTGFIVNVAQRLPALRQFFDVLDQQSHIGEATDATPLQVAQGRVTFDRVSFRYPTGSGAVHDLSFEVAPGETVAIVGATGSGKSTALGLFQRAWDPEKGRILVDGQDIRDVTLASLRAATGVVFQEAGLFNRSIAENIAMGNPDATMEQIEDAARIAGAYDFIMRKPDGFATPVGDRGAGLSGGERQRIAIARALLKNAPILLLDEATSALDVATEARLQESLERLRHGRTTFVIAHRLSTVRAADRIVVLDQGRIVEQGGFDELLAAGGAFARLAADGGLTTPAANDDAGEQAAA</sequence>
<dbReference type="PROSITE" id="PS00211">
    <property type="entry name" value="ABC_TRANSPORTER_1"/>
    <property type="match status" value="1"/>
</dbReference>
<organism evidence="12 13">
    <name type="scientific">Sphingomonas taxi</name>
    <dbReference type="NCBI Taxonomy" id="1549858"/>
    <lineage>
        <taxon>Bacteria</taxon>
        <taxon>Pseudomonadati</taxon>
        <taxon>Pseudomonadota</taxon>
        <taxon>Alphaproteobacteria</taxon>
        <taxon>Sphingomonadales</taxon>
        <taxon>Sphingomonadaceae</taxon>
        <taxon>Sphingomonas</taxon>
    </lineage>
</organism>
<dbReference type="AlphaFoldDB" id="A0A2W5R1Y3"/>
<evidence type="ECO:0000313" key="12">
    <source>
        <dbReference type="EMBL" id="PZQ61293.1"/>
    </source>
</evidence>
<dbReference type="FunFam" id="3.40.50.300:FF:000221">
    <property type="entry name" value="Multidrug ABC transporter ATP-binding protein"/>
    <property type="match status" value="1"/>
</dbReference>
<comment type="subcellular location">
    <subcellularLocation>
        <location evidence="1">Cell membrane</location>
        <topology evidence="1">Multi-pass membrane protein</topology>
    </subcellularLocation>
</comment>
<name>A0A2W5R1Y3_9SPHN</name>
<dbReference type="EMBL" id="QFQI01000003">
    <property type="protein sequence ID" value="PZQ61293.1"/>
    <property type="molecule type" value="Genomic_DNA"/>
</dbReference>
<dbReference type="GO" id="GO:0005524">
    <property type="term" value="F:ATP binding"/>
    <property type="evidence" value="ECO:0007669"/>
    <property type="project" value="UniProtKB-KW"/>
</dbReference>
<evidence type="ECO:0000256" key="7">
    <source>
        <dbReference type="ARBA" id="ARBA00022989"/>
    </source>
</evidence>
<feature type="transmembrane region" description="Helical" evidence="9">
    <location>
        <begin position="251"/>
        <end position="276"/>
    </location>
</feature>
<keyword evidence="4 9" id="KW-0812">Transmembrane</keyword>
<dbReference type="GO" id="GO:0016887">
    <property type="term" value="F:ATP hydrolysis activity"/>
    <property type="evidence" value="ECO:0007669"/>
    <property type="project" value="InterPro"/>
</dbReference>
<dbReference type="InterPro" id="IPR017871">
    <property type="entry name" value="ABC_transporter-like_CS"/>
</dbReference>
<evidence type="ECO:0000259" key="10">
    <source>
        <dbReference type="PROSITE" id="PS50893"/>
    </source>
</evidence>
<dbReference type="Gene3D" id="3.40.50.300">
    <property type="entry name" value="P-loop containing nucleotide triphosphate hydrolases"/>
    <property type="match status" value="1"/>
</dbReference>
<gene>
    <name evidence="12" type="ORF">DI544_06970</name>
</gene>
<feature type="domain" description="ABC transporter" evidence="10">
    <location>
        <begin position="348"/>
        <end position="582"/>
    </location>
</feature>
<evidence type="ECO:0000313" key="13">
    <source>
        <dbReference type="Proteomes" id="UP000249229"/>
    </source>
</evidence>
<feature type="transmembrane region" description="Helical" evidence="9">
    <location>
        <begin position="154"/>
        <end position="182"/>
    </location>
</feature>
<dbReference type="InterPro" id="IPR027417">
    <property type="entry name" value="P-loop_NTPase"/>
</dbReference>
<keyword evidence="5" id="KW-0547">Nucleotide-binding</keyword>
<dbReference type="GO" id="GO:0140359">
    <property type="term" value="F:ABC-type transporter activity"/>
    <property type="evidence" value="ECO:0007669"/>
    <property type="project" value="InterPro"/>
</dbReference>